<protein>
    <submittedName>
        <fullName evidence="1">Uncharacterized protein</fullName>
    </submittedName>
</protein>
<accession>A0A6L9G1F6</accession>
<comment type="caution">
    <text evidence="1">The sequence shown here is derived from an EMBL/GenBank/DDBJ whole genome shotgun (WGS) entry which is preliminary data.</text>
</comment>
<organism evidence="1 2">
    <name type="scientific">Glutamicibacter soli</name>
    <dbReference type="NCBI Taxonomy" id="453836"/>
    <lineage>
        <taxon>Bacteria</taxon>
        <taxon>Bacillati</taxon>
        <taxon>Actinomycetota</taxon>
        <taxon>Actinomycetes</taxon>
        <taxon>Micrococcales</taxon>
        <taxon>Micrococcaceae</taxon>
        <taxon>Glutamicibacter</taxon>
    </lineage>
</organism>
<dbReference type="RefSeq" id="WP_161447036.1">
    <property type="nucleotide sequence ID" value="NZ_WYDN01000001.1"/>
</dbReference>
<dbReference type="Proteomes" id="UP000477543">
    <property type="component" value="Unassembled WGS sequence"/>
</dbReference>
<dbReference type="AlphaFoldDB" id="A0A6L9G1F6"/>
<proteinExistence type="predicted"/>
<evidence type="ECO:0000313" key="1">
    <source>
        <dbReference type="EMBL" id="NAZ14723.1"/>
    </source>
</evidence>
<dbReference type="EMBL" id="WYDN01000001">
    <property type="protein sequence ID" value="NAZ14723.1"/>
    <property type="molecule type" value="Genomic_DNA"/>
</dbReference>
<name>A0A6L9G1F6_9MICC</name>
<sequence length="352" mass="37184">MSQQTNPWARADAGASTPQYFDGQVLAAADLALGQEARDAELARMRVLLHGWGVVAGLIPGVSGGRLLITPGYGVLPGGGELYLPEPMDLTLPTGAELAAHCGAQANSCELPSAATSAGGQDATAQFPSVWLAVGSTRQAAAPRSAPATGCTHPGNTARPTRWCHGVALYLLCELPDNHAGQDPSCEQLGPYLCGPELQPVPLPDPVPGPDVLVLGQLTPARGESDAVVAYGGRRPLLPNHVLQAWLRSCICPLTTKQPTVMDWTRLMERLVELGFDQPLERKRLAALFSLYTTESEERLSAVIMLLRAGITGPALFLDTDQGQLATITHLSAARITQVVADLQRIRAAVGF</sequence>
<evidence type="ECO:0000313" key="2">
    <source>
        <dbReference type="Proteomes" id="UP000477543"/>
    </source>
</evidence>
<gene>
    <name evidence="1" type="ORF">GT020_01385</name>
</gene>
<reference evidence="1 2" key="1">
    <citation type="submission" date="2020-01" db="EMBL/GenBank/DDBJ databases">
        <title>Glutamicibacter soli M275.</title>
        <authorList>
            <person name="Meng X."/>
        </authorList>
    </citation>
    <scope>NUCLEOTIDE SEQUENCE [LARGE SCALE GENOMIC DNA]</scope>
    <source>
        <strain evidence="1 2">M275</strain>
    </source>
</reference>